<keyword evidence="2" id="KW-1185">Reference proteome</keyword>
<comment type="caution">
    <text evidence="1">The sequence shown here is derived from an EMBL/GenBank/DDBJ whole genome shotgun (WGS) entry which is preliminary data.</text>
</comment>
<evidence type="ECO:0000313" key="1">
    <source>
        <dbReference type="EMBL" id="CAH3029949.1"/>
    </source>
</evidence>
<accession>A0ABN8MP95</accession>
<name>A0ABN8MP95_9CNID</name>
<sequence>LFKLNKLGLLKKVIDGRTPEYLITTLDSLRFEHKYSTRTKTLYRLPKPRTEAMRRTFFFSTIKELNALNLEPTTSFSLMKTTLTYSVSSNYTVDNFKRATRENTS</sequence>
<gene>
    <name evidence="1" type="ORF">PEVE_00037141</name>
</gene>
<protein>
    <submittedName>
        <fullName evidence="1">Uncharacterized protein</fullName>
    </submittedName>
</protein>
<feature type="non-terminal residue" evidence="1">
    <location>
        <position position="1"/>
    </location>
</feature>
<dbReference type="Proteomes" id="UP001159427">
    <property type="component" value="Unassembled WGS sequence"/>
</dbReference>
<dbReference type="EMBL" id="CALNXI010000602">
    <property type="protein sequence ID" value="CAH3029949.1"/>
    <property type="molecule type" value="Genomic_DNA"/>
</dbReference>
<evidence type="ECO:0000313" key="2">
    <source>
        <dbReference type="Proteomes" id="UP001159427"/>
    </source>
</evidence>
<reference evidence="1 2" key="1">
    <citation type="submission" date="2022-05" db="EMBL/GenBank/DDBJ databases">
        <authorList>
            <consortium name="Genoscope - CEA"/>
            <person name="William W."/>
        </authorList>
    </citation>
    <scope>NUCLEOTIDE SEQUENCE [LARGE SCALE GENOMIC DNA]</scope>
</reference>
<proteinExistence type="predicted"/>
<organism evidence="1 2">
    <name type="scientific">Porites evermanni</name>
    <dbReference type="NCBI Taxonomy" id="104178"/>
    <lineage>
        <taxon>Eukaryota</taxon>
        <taxon>Metazoa</taxon>
        <taxon>Cnidaria</taxon>
        <taxon>Anthozoa</taxon>
        <taxon>Hexacorallia</taxon>
        <taxon>Scleractinia</taxon>
        <taxon>Fungiina</taxon>
        <taxon>Poritidae</taxon>
        <taxon>Porites</taxon>
    </lineage>
</organism>